<dbReference type="AlphaFoldDB" id="A0A1Q6A1Z2"/>
<protein>
    <recommendedName>
        <fullName evidence="3">DUF5640 domain-containing protein</fullName>
    </recommendedName>
</protein>
<dbReference type="OrthoDB" id="798656at2"/>
<dbReference type="STRING" id="1302689.RG47T_3482"/>
<keyword evidence="2" id="KW-1185">Reference proteome</keyword>
<name>A0A1Q6A1Z2_9SPHI</name>
<dbReference type="EMBL" id="MPPL01000001">
    <property type="protein sequence ID" value="OKS88018.1"/>
    <property type="molecule type" value="Genomic_DNA"/>
</dbReference>
<accession>A0A1Q6A1Z2</accession>
<gene>
    <name evidence="1" type="ORF">RG47T_3482</name>
</gene>
<sequence length="106" mass="12050">MKNVALIIIHFTFAIVLFGVACAGNTQSKLKGNWRSKDGKTGLKITDNEFVVDHNPPAPEDYFLKGDTIYTSFEGNQPYTRFAIEHLDEHQLKLRYPDSATVEFTR</sequence>
<evidence type="ECO:0000313" key="1">
    <source>
        <dbReference type="EMBL" id="OKS88018.1"/>
    </source>
</evidence>
<reference evidence="1 2" key="1">
    <citation type="submission" date="2016-11" db="EMBL/GenBank/DDBJ databases">
        <title>Whole Genome Sequencing of Mucilaginibacter polytrichastri RG4-7(T) isolated from the moss sample.</title>
        <authorList>
            <person name="Li Y."/>
        </authorList>
    </citation>
    <scope>NUCLEOTIDE SEQUENCE [LARGE SCALE GENOMIC DNA]</scope>
    <source>
        <strain evidence="1 2">RG4-7</strain>
    </source>
</reference>
<proteinExistence type="predicted"/>
<comment type="caution">
    <text evidence="1">The sequence shown here is derived from an EMBL/GenBank/DDBJ whole genome shotgun (WGS) entry which is preliminary data.</text>
</comment>
<evidence type="ECO:0000313" key="2">
    <source>
        <dbReference type="Proteomes" id="UP000186720"/>
    </source>
</evidence>
<organism evidence="1 2">
    <name type="scientific">Mucilaginibacter polytrichastri</name>
    <dbReference type="NCBI Taxonomy" id="1302689"/>
    <lineage>
        <taxon>Bacteria</taxon>
        <taxon>Pseudomonadati</taxon>
        <taxon>Bacteroidota</taxon>
        <taxon>Sphingobacteriia</taxon>
        <taxon>Sphingobacteriales</taxon>
        <taxon>Sphingobacteriaceae</taxon>
        <taxon>Mucilaginibacter</taxon>
    </lineage>
</organism>
<dbReference type="RefSeq" id="WP_074490542.1">
    <property type="nucleotide sequence ID" value="NZ_FPAM01000010.1"/>
</dbReference>
<dbReference type="Proteomes" id="UP000186720">
    <property type="component" value="Unassembled WGS sequence"/>
</dbReference>
<evidence type="ECO:0008006" key="3">
    <source>
        <dbReference type="Google" id="ProtNLM"/>
    </source>
</evidence>
<dbReference type="PROSITE" id="PS51257">
    <property type="entry name" value="PROKAR_LIPOPROTEIN"/>
    <property type="match status" value="1"/>
</dbReference>